<dbReference type="Proteomes" id="UP001589858">
    <property type="component" value="Unassembled WGS sequence"/>
</dbReference>
<dbReference type="EC" id="1.14.19.-" evidence="1"/>
<evidence type="ECO:0000313" key="1">
    <source>
        <dbReference type="EMBL" id="MFC0686208.1"/>
    </source>
</evidence>
<evidence type="ECO:0000313" key="2">
    <source>
        <dbReference type="Proteomes" id="UP001589858"/>
    </source>
</evidence>
<gene>
    <name evidence="1" type="ORF">ACFFF8_16590</name>
</gene>
<sequence>MDEGALRSLVIVGGGMAGWTAASMIARKFRPGPLRITVIENEDDGRGDLPADLVDGSATPLMRKFNAALGIEENRFLAQSSGTFRLGTEFCDWREAGNVHFHGYGDFGEAIDGIALHHFWLRLRAGGDTAPIDDWSLAYAAASRGRFAVPAGDGARFRHGYHFDAAQHVRFLRAYAERSGVERIDGRVVDAALEGADGHIAAVTLADGRVVDGEFFIDCSGFEGLLIEKVLQTGYEDWSHWLPCDSAVLAPGKRSGSLPPHAVSLAREAGWLGQAALQHRDDWGYFYSSRFSDDDRARAVLLAAMAGEPLAPPRLLRFTSGHRRKFWNRNCLALGQAAGFMEPLAATSLHLLHSMLLRFVEFFPDIDFAPAIPAEFNRLTLGEYERIRDFLTLHYFPSRRPEPLWHYCRNMDLPDTLVHRLEVWKAAARVTTEAQECFQEADWVAILLGNGIVPRRVDPIAARIDPGKVEMGMRARREAVVRTAHAMPTHAHYVERNCTPETPVARA</sequence>
<organism evidence="1 2">
    <name type="scientific">Novosphingobium clariflavum</name>
    <dbReference type="NCBI Taxonomy" id="2029884"/>
    <lineage>
        <taxon>Bacteria</taxon>
        <taxon>Pseudomonadati</taxon>
        <taxon>Pseudomonadota</taxon>
        <taxon>Alphaproteobacteria</taxon>
        <taxon>Sphingomonadales</taxon>
        <taxon>Sphingomonadaceae</taxon>
        <taxon>Novosphingobium</taxon>
    </lineage>
</organism>
<dbReference type="InterPro" id="IPR050816">
    <property type="entry name" value="Flavin-dep_Halogenase_NPB"/>
</dbReference>
<comment type="caution">
    <text evidence="1">The sequence shown here is derived from an EMBL/GenBank/DDBJ whole genome shotgun (WGS) entry which is preliminary data.</text>
</comment>
<dbReference type="PANTHER" id="PTHR43747">
    <property type="entry name" value="FAD-BINDING PROTEIN"/>
    <property type="match status" value="1"/>
</dbReference>
<dbReference type="InterPro" id="IPR033856">
    <property type="entry name" value="Trp_halogen"/>
</dbReference>
<reference evidence="1 2" key="1">
    <citation type="submission" date="2024-09" db="EMBL/GenBank/DDBJ databases">
        <authorList>
            <person name="Sun Q."/>
            <person name="Mori K."/>
        </authorList>
    </citation>
    <scope>NUCLEOTIDE SEQUENCE [LARGE SCALE GENOMIC DNA]</scope>
    <source>
        <strain evidence="1 2">CICC 11035S</strain>
    </source>
</reference>
<dbReference type="PANTHER" id="PTHR43747:SF4">
    <property type="entry name" value="FLAVIN-DEPENDENT TRYPTOPHAN HALOGENASE"/>
    <property type="match status" value="1"/>
</dbReference>
<protein>
    <submittedName>
        <fullName evidence="1">Tryptophan halogenase family protein</fullName>
        <ecNumber evidence="1">1.14.19.-</ecNumber>
    </submittedName>
</protein>
<dbReference type="GO" id="GO:0016491">
    <property type="term" value="F:oxidoreductase activity"/>
    <property type="evidence" value="ECO:0007669"/>
    <property type="project" value="UniProtKB-KW"/>
</dbReference>
<proteinExistence type="predicted"/>
<dbReference type="EMBL" id="JBHLTM010000061">
    <property type="protein sequence ID" value="MFC0686208.1"/>
    <property type="molecule type" value="Genomic_DNA"/>
</dbReference>
<dbReference type="InterPro" id="IPR006905">
    <property type="entry name" value="Flavin_halogenase"/>
</dbReference>
<keyword evidence="2" id="KW-1185">Reference proteome</keyword>
<dbReference type="Gene3D" id="3.50.50.60">
    <property type="entry name" value="FAD/NAD(P)-binding domain"/>
    <property type="match status" value="1"/>
</dbReference>
<accession>A0ABV6SAC3</accession>
<keyword evidence="1" id="KW-0560">Oxidoreductase</keyword>
<dbReference type="SUPFAM" id="SSF51905">
    <property type="entry name" value="FAD/NAD(P)-binding domain"/>
    <property type="match status" value="1"/>
</dbReference>
<dbReference type="Pfam" id="PF04820">
    <property type="entry name" value="Trp_halogenase"/>
    <property type="match status" value="1"/>
</dbReference>
<dbReference type="PIRSF" id="PIRSF011396">
    <property type="entry name" value="Trp_halogenase"/>
    <property type="match status" value="1"/>
</dbReference>
<name>A0ABV6SAC3_9SPHN</name>
<dbReference type="RefSeq" id="WP_267218915.1">
    <property type="nucleotide sequence ID" value="NZ_JAPCWC010000002.1"/>
</dbReference>
<dbReference type="InterPro" id="IPR036188">
    <property type="entry name" value="FAD/NAD-bd_sf"/>
</dbReference>